<sequence>MNRRSVLGVLASTSLTGIAGCLGDSGNDGAKPATTPIMNREVPIGGDIGGVIPQFQGSPEHTGNLDATGPTDGVTTYWRRTPHRYDHSQPVVVDDRVYVSFGGKLVQLDRATGQRQWITDVGHDGSSTPAVYDGTVYVTVWNGGENEDRGLAAVDADSGDITWRALTDADINSSPAVTEDGVLVGGGLGTTSVAAFDHDGTERWRHTLGEYASTPAVTGETVVYGAGTPQVVSYDAVSGERLWQFDTDGETTAAPTIADNRVVVGTQAGTLYSLDLQDGSKDWSIDLPGSVRRSVAMAENRIIVPTGEGLIAVDTAGNRDWTVDTSTRATEPVIAGDGVYFGDRRILRALSLTDGTEWWSFETRNRSFSDFGLGGIQRAPAITNGIVIVATQAGDVYALGEK</sequence>
<dbReference type="PANTHER" id="PTHR34512:SF30">
    <property type="entry name" value="OUTER MEMBRANE PROTEIN ASSEMBLY FACTOR BAMB"/>
    <property type="match status" value="1"/>
</dbReference>
<dbReference type="Gene3D" id="2.130.10.10">
    <property type="entry name" value="YVTN repeat-like/Quinoprotein amine dehydrogenase"/>
    <property type="match status" value="1"/>
</dbReference>
<dbReference type="InterPro" id="IPR002372">
    <property type="entry name" value="PQQ_rpt_dom"/>
</dbReference>
<dbReference type="SUPFAM" id="SSF50998">
    <property type="entry name" value="Quinoprotein alcohol dehydrogenase-like"/>
    <property type="match status" value="2"/>
</dbReference>
<dbReference type="RefSeq" id="WP_012660130.1">
    <property type="nucleotide sequence ID" value="NC_012030.1"/>
</dbReference>
<dbReference type="EMBL" id="CP001367">
    <property type="protein sequence ID" value="ACM58924.1"/>
    <property type="molecule type" value="Genomic_DNA"/>
</dbReference>
<dbReference type="KEGG" id="hla:Hlac_3412"/>
<evidence type="ECO:0000259" key="1">
    <source>
        <dbReference type="Pfam" id="PF13360"/>
    </source>
</evidence>
<dbReference type="eggNOG" id="arCOG02556">
    <property type="taxonomic scope" value="Archaea"/>
</dbReference>
<dbReference type="Proteomes" id="UP000000740">
    <property type="component" value="Plasmid pHLAC01"/>
</dbReference>
<name>B9LWT3_HALLT</name>
<feature type="domain" description="Pyrrolo-quinoline quinone repeat" evidence="1">
    <location>
        <begin position="191"/>
        <end position="284"/>
    </location>
</feature>
<dbReference type="AlphaFoldDB" id="B9LWT3"/>
<keyword evidence="2" id="KW-0614">Plasmid</keyword>
<dbReference type="InterPro" id="IPR015943">
    <property type="entry name" value="WD40/YVTN_repeat-like_dom_sf"/>
</dbReference>
<organism evidence="2 3">
    <name type="scientific">Halorubrum lacusprofundi (strain ATCC 49239 / DSM 5036 / JCM 8891 / ACAM 34)</name>
    <dbReference type="NCBI Taxonomy" id="416348"/>
    <lineage>
        <taxon>Archaea</taxon>
        <taxon>Methanobacteriati</taxon>
        <taxon>Methanobacteriota</taxon>
        <taxon>Stenosarchaea group</taxon>
        <taxon>Halobacteria</taxon>
        <taxon>Halobacteriales</taxon>
        <taxon>Haloferacaceae</taxon>
        <taxon>Halorubrum</taxon>
    </lineage>
</organism>
<dbReference type="Gene3D" id="2.40.10.480">
    <property type="match status" value="1"/>
</dbReference>
<protein>
    <submittedName>
        <fullName evidence="2">Pyrrolo-quinoline quinone</fullName>
    </submittedName>
</protein>
<evidence type="ECO:0000313" key="3">
    <source>
        <dbReference type="Proteomes" id="UP000000740"/>
    </source>
</evidence>
<accession>B9LWT3</accession>
<geneLocation type="plasmid" evidence="2 3">
    <name>pHLAC01</name>
</geneLocation>
<dbReference type="SMART" id="SM00564">
    <property type="entry name" value="PQQ"/>
    <property type="match status" value="7"/>
</dbReference>
<dbReference type="PANTHER" id="PTHR34512">
    <property type="entry name" value="CELL SURFACE PROTEIN"/>
    <property type="match status" value="1"/>
</dbReference>
<dbReference type="InterPro" id="IPR011047">
    <property type="entry name" value="Quinoprotein_ADH-like_sf"/>
</dbReference>
<dbReference type="InterPro" id="IPR018391">
    <property type="entry name" value="PQQ_b-propeller_rpt"/>
</dbReference>
<evidence type="ECO:0000313" key="2">
    <source>
        <dbReference type="EMBL" id="ACM58924.1"/>
    </source>
</evidence>
<dbReference type="Pfam" id="PF13360">
    <property type="entry name" value="PQQ_2"/>
    <property type="match status" value="2"/>
</dbReference>
<keyword evidence="3" id="KW-1185">Reference proteome</keyword>
<gene>
    <name evidence="2" type="ordered locus">Hlac_3412</name>
</gene>
<dbReference type="HOGENOM" id="CLU_027480_4_2_2"/>
<reference evidence="2 3" key="1">
    <citation type="journal article" date="2016" name="Stand. Genomic Sci.">
        <title>Complete genome sequence of the Antarctic Halorubrum lacusprofundi type strain ACAM 34.</title>
        <authorList>
            <person name="Anderson I.J."/>
            <person name="DasSarma P."/>
            <person name="Lucas S."/>
            <person name="Copeland A."/>
            <person name="Lapidus A."/>
            <person name="Del Rio T.G."/>
            <person name="Tice H."/>
            <person name="Dalin E."/>
            <person name="Bruce D.C."/>
            <person name="Goodwin L."/>
            <person name="Pitluck S."/>
            <person name="Sims D."/>
            <person name="Brettin T.S."/>
            <person name="Detter J.C."/>
            <person name="Han C.S."/>
            <person name="Larimer F."/>
            <person name="Hauser L."/>
            <person name="Land M."/>
            <person name="Ivanova N."/>
            <person name="Richardson P."/>
            <person name="Cavicchioli R."/>
            <person name="DasSarma S."/>
            <person name="Woese C.R."/>
            <person name="Kyrpides N.C."/>
        </authorList>
    </citation>
    <scope>NUCLEOTIDE SEQUENCE [LARGE SCALE GENOMIC DNA]</scope>
    <source>
        <strain evidence="3">ATCC 49239 / DSM 5036 / JCM 8891 / ACAM 34</strain>
    </source>
</reference>
<dbReference type="Gene3D" id="2.40.128.630">
    <property type="match status" value="1"/>
</dbReference>
<proteinExistence type="predicted"/>
<dbReference type="PROSITE" id="PS51257">
    <property type="entry name" value="PROKAR_LIPOPROTEIN"/>
    <property type="match status" value="1"/>
</dbReference>
<dbReference type="GeneID" id="7402260"/>
<feature type="domain" description="Pyrrolo-quinoline quinone repeat" evidence="1">
    <location>
        <begin position="66"/>
        <end position="186"/>
    </location>
</feature>